<dbReference type="GO" id="GO:0006979">
    <property type="term" value="P:response to oxidative stress"/>
    <property type="evidence" value="ECO:0007669"/>
    <property type="project" value="InterPro"/>
</dbReference>
<keyword evidence="17" id="KW-1185">Reference proteome</keyword>
<evidence type="ECO:0000256" key="14">
    <source>
        <dbReference type="RuleBase" id="RU004241"/>
    </source>
</evidence>
<evidence type="ECO:0000313" key="16">
    <source>
        <dbReference type="EMBL" id="THG12889.1"/>
    </source>
</evidence>
<dbReference type="STRING" id="542762.A0A4S4E9R6"/>
<dbReference type="InterPro" id="IPR010255">
    <property type="entry name" value="Haem_peroxidase_sf"/>
</dbReference>
<proteinExistence type="inferred from homology"/>
<evidence type="ECO:0000256" key="4">
    <source>
        <dbReference type="ARBA" id="ARBA00022559"/>
    </source>
</evidence>
<dbReference type="PROSITE" id="PS50873">
    <property type="entry name" value="PEROXIDASE_4"/>
    <property type="match status" value="1"/>
</dbReference>
<evidence type="ECO:0000256" key="6">
    <source>
        <dbReference type="ARBA" id="ARBA00022723"/>
    </source>
</evidence>
<dbReference type="SUPFAM" id="SSF48113">
    <property type="entry name" value="Heme-dependent peroxidases"/>
    <property type="match status" value="1"/>
</dbReference>
<protein>
    <recommendedName>
        <fullName evidence="3">peroxidase</fullName>
        <ecNumber evidence="3">1.11.1.7</ecNumber>
    </recommendedName>
</protein>
<keyword evidence="4" id="KW-0575">Peroxidase</keyword>
<dbReference type="EMBL" id="SDRB02006234">
    <property type="protein sequence ID" value="THG12889.1"/>
    <property type="molecule type" value="Genomic_DNA"/>
</dbReference>
<keyword evidence="6 11" id="KW-0479">Metal-binding</keyword>
<evidence type="ECO:0000313" key="17">
    <source>
        <dbReference type="Proteomes" id="UP000306102"/>
    </source>
</evidence>
<dbReference type="InterPro" id="IPR035437">
    <property type="entry name" value="SNase_OB-fold_sf"/>
</dbReference>
<dbReference type="EC" id="1.11.1.7" evidence="3"/>
<dbReference type="Pfam" id="PF00141">
    <property type="entry name" value="peroxidase"/>
    <property type="match status" value="1"/>
</dbReference>
<comment type="caution">
    <text evidence="16">The sequence shown here is derived from an EMBL/GenBank/DDBJ whole genome shotgun (WGS) entry which is preliminary data.</text>
</comment>
<feature type="site" description="Transition state stabilizer" evidence="12">
    <location>
        <position position="166"/>
    </location>
</feature>
<dbReference type="GO" id="GO:0020037">
    <property type="term" value="F:heme binding"/>
    <property type="evidence" value="ECO:0007669"/>
    <property type="project" value="InterPro"/>
</dbReference>
<feature type="binding site" evidence="11">
    <location>
        <position position="178"/>
    </location>
    <ligand>
        <name>Ca(2+)</name>
        <dbReference type="ChEBI" id="CHEBI:29108"/>
        <label>1</label>
    </ligand>
</feature>
<comment type="cofactor">
    <cofactor evidence="2">
        <name>heme b</name>
        <dbReference type="ChEBI" id="CHEBI:60344"/>
    </cofactor>
</comment>
<comment type="similarity">
    <text evidence="14">Belongs to the peroxidase family.</text>
</comment>
<dbReference type="InterPro" id="IPR000823">
    <property type="entry name" value="Peroxidase_pln"/>
</dbReference>
<feature type="binding site" evidence="11">
    <location>
        <position position="171"/>
    </location>
    <ligand>
        <name>Ca(2+)</name>
        <dbReference type="ChEBI" id="CHEBI:29108"/>
        <label>1</label>
    </ligand>
</feature>
<dbReference type="SUPFAM" id="SSF50199">
    <property type="entry name" value="Staphylococcal nuclease"/>
    <property type="match status" value="1"/>
</dbReference>
<keyword evidence="9" id="KW-0408">Iron</keyword>
<dbReference type="InterPro" id="IPR002016">
    <property type="entry name" value="Haem_peroxidase"/>
</dbReference>
<feature type="binding site" evidence="11">
    <location>
        <position position="174"/>
    </location>
    <ligand>
        <name>Ca(2+)</name>
        <dbReference type="ChEBI" id="CHEBI:29108"/>
        <label>1</label>
    </ligand>
</feature>
<keyword evidence="5" id="KW-0349">Heme</keyword>
<dbReference type="Proteomes" id="UP000306102">
    <property type="component" value="Unassembled WGS sequence"/>
</dbReference>
<evidence type="ECO:0000256" key="5">
    <source>
        <dbReference type="ARBA" id="ARBA00022617"/>
    </source>
</evidence>
<evidence type="ECO:0000256" key="8">
    <source>
        <dbReference type="ARBA" id="ARBA00023002"/>
    </source>
</evidence>
<feature type="binding site" evidence="11">
    <location>
        <position position="192"/>
    </location>
    <ligand>
        <name>Ca(2+)</name>
        <dbReference type="ChEBI" id="CHEBI:29108"/>
        <label>1</label>
    </ligand>
</feature>
<dbReference type="PANTHER" id="PTHR31235">
    <property type="entry name" value="PEROXIDASE 25-RELATED"/>
    <property type="match status" value="1"/>
</dbReference>
<dbReference type="GO" id="GO:0140825">
    <property type="term" value="F:lactoperoxidase activity"/>
    <property type="evidence" value="ECO:0007669"/>
    <property type="project" value="UniProtKB-EC"/>
</dbReference>
<keyword evidence="8" id="KW-0560">Oxidoreductase</keyword>
<comment type="catalytic activity">
    <reaction evidence="1">
        <text>2 a phenolic donor + H2O2 = 2 a phenolic radical donor + 2 H2O</text>
        <dbReference type="Rhea" id="RHEA:56136"/>
        <dbReference type="ChEBI" id="CHEBI:15377"/>
        <dbReference type="ChEBI" id="CHEBI:16240"/>
        <dbReference type="ChEBI" id="CHEBI:139520"/>
        <dbReference type="ChEBI" id="CHEBI:139521"/>
        <dbReference type="EC" id="1.11.1.7"/>
    </reaction>
</comment>
<evidence type="ECO:0000256" key="11">
    <source>
        <dbReference type="PIRSR" id="PIRSR600823-3"/>
    </source>
</evidence>
<dbReference type="Gene3D" id="2.40.50.90">
    <property type="match status" value="1"/>
</dbReference>
<evidence type="ECO:0000256" key="1">
    <source>
        <dbReference type="ARBA" id="ARBA00000189"/>
    </source>
</evidence>
<dbReference type="GO" id="GO:0046872">
    <property type="term" value="F:metal ion binding"/>
    <property type="evidence" value="ECO:0007669"/>
    <property type="project" value="UniProtKB-KW"/>
</dbReference>
<evidence type="ECO:0000256" key="3">
    <source>
        <dbReference type="ARBA" id="ARBA00012313"/>
    </source>
</evidence>
<dbReference type="Gene3D" id="1.10.520.10">
    <property type="match status" value="1"/>
</dbReference>
<evidence type="ECO:0000256" key="12">
    <source>
        <dbReference type="PIRSR" id="PIRSR600823-4"/>
    </source>
</evidence>
<dbReference type="InterPro" id="IPR019794">
    <property type="entry name" value="Peroxidases_AS"/>
</dbReference>
<evidence type="ECO:0000256" key="2">
    <source>
        <dbReference type="ARBA" id="ARBA00001970"/>
    </source>
</evidence>
<feature type="binding site" evidence="11">
    <location>
        <position position="180"/>
    </location>
    <ligand>
        <name>Ca(2+)</name>
        <dbReference type="ChEBI" id="CHEBI:29108"/>
        <label>1</label>
    </ligand>
</feature>
<gene>
    <name evidence="16" type="ORF">TEA_004646</name>
</gene>
<evidence type="ECO:0000256" key="10">
    <source>
        <dbReference type="PIRSR" id="PIRSR600823-1"/>
    </source>
</evidence>
<dbReference type="PROSITE" id="PS00436">
    <property type="entry name" value="PEROXIDASE_2"/>
    <property type="match status" value="1"/>
</dbReference>
<accession>A0A4S4E9R6</accession>
<sequence length="215" mass="24137">MAQDDEAKHITREDAVQAELWFLPLLSLFPSHFTWKQFTKLLSLSDVIFKVDYTISFIGQEFGSVFLGDKNVALMVVSDGWVKVREQGQQKGDASPFLAELLHLEELANSNLTWSLYFGTYNGLANANGLKLGFYHKTCPSIEAIVKETTARFISRAPTLAAPLIRMHFHDCFVRGCDGSVLQNSMKNNQAEKDAFPNQNLRGFQVIDAVKSTLE</sequence>
<name>A0A4S4E9R6_CAMSN</name>
<evidence type="ECO:0000256" key="9">
    <source>
        <dbReference type="ARBA" id="ARBA00023004"/>
    </source>
</evidence>
<feature type="binding site" evidence="11">
    <location>
        <position position="176"/>
    </location>
    <ligand>
        <name>Ca(2+)</name>
        <dbReference type="ChEBI" id="CHEBI:29108"/>
        <label>1</label>
    </ligand>
</feature>
<organism evidence="16 17">
    <name type="scientific">Camellia sinensis var. sinensis</name>
    <name type="common">China tea</name>
    <dbReference type="NCBI Taxonomy" id="542762"/>
    <lineage>
        <taxon>Eukaryota</taxon>
        <taxon>Viridiplantae</taxon>
        <taxon>Streptophyta</taxon>
        <taxon>Embryophyta</taxon>
        <taxon>Tracheophyta</taxon>
        <taxon>Spermatophyta</taxon>
        <taxon>Magnoliopsida</taxon>
        <taxon>eudicotyledons</taxon>
        <taxon>Gunneridae</taxon>
        <taxon>Pentapetalae</taxon>
        <taxon>asterids</taxon>
        <taxon>Ericales</taxon>
        <taxon>Theaceae</taxon>
        <taxon>Camellia</taxon>
    </lineage>
</organism>
<keyword evidence="13" id="KW-1015">Disulfide bond</keyword>
<feature type="disulfide bond" evidence="13">
    <location>
        <begin position="172"/>
        <end position="177"/>
    </location>
</feature>
<dbReference type="AlphaFoldDB" id="A0A4S4E9R6"/>
<evidence type="ECO:0000259" key="15">
    <source>
        <dbReference type="PROSITE" id="PS50873"/>
    </source>
</evidence>
<dbReference type="PRINTS" id="PR00461">
    <property type="entry name" value="PLPEROXIDASE"/>
</dbReference>
<feature type="domain" description="Plant heme peroxidase family profile" evidence="15">
    <location>
        <begin position="129"/>
        <end position="215"/>
    </location>
</feature>
<evidence type="ECO:0000256" key="7">
    <source>
        <dbReference type="ARBA" id="ARBA00022837"/>
    </source>
</evidence>
<feature type="active site" description="Proton acceptor" evidence="10">
    <location>
        <position position="170"/>
    </location>
</feature>
<reference evidence="16 17" key="1">
    <citation type="journal article" date="2018" name="Proc. Natl. Acad. Sci. U.S.A.">
        <title>Draft genome sequence of Camellia sinensis var. sinensis provides insights into the evolution of the tea genome and tea quality.</title>
        <authorList>
            <person name="Wei C."/>
            <person name="Yang H."/>
            <person name="Wang S."/>
            <person name="Zhao J."/>
            <person name="Liu C."/>
            <person name="Gao L."/>
            <person name="Xia E."/>
            <person name="Lu Y."/>
            <person name="Tai Y."/>
            <person name="She G."/>
            <person name="Sun J."/>
            <person name="Cao H."/>
            <person name="Tong W."/>
            <person name="Gao Q."/>
            <person name="Li Y."/>
            <person name="Deng W."/>
            <person name="Jiang X."/>
            <person name="Wang W."/>
            <person name="Chen Q."/>
            <person name="Zhang S."/>
            <person name="Li H."/>
            <person name="Wu J."/>
            <person name="Wang P."/>
            <person name="Li P."/>
            <person name="Shi C."/>
            <person name="Zheng F."/>
            <person name="Jian J."/>
            <person name="Huang B."/>
            <person name="Shan D."/>
            <person name="Shi M."/>
            <person name="Fang C."/>
            <person name="Yue Y."/>
            <person name="Li F."/>
            <person name="Li D."/>
            <person name="Wei S."/>
            <person name="Han B."/>
            <person name="Jiang C."/>
            <person name="Yin Y."/>
            <person name="Xia T."/>
            <person name="Zhang Z."/>
            <person name="Bennetzen J.L."/>
            <person name="Zhao S."/>
            <person name="Wan X."/>
        </authorList>
    </citation>
    <scope>NUCLEOTIDE SEQUENCE [LARGE SCALE GENOMIC DNA]</scope>
    <source>
        <strain evidence="17">cv. Shuchazao</strain>
        <tissue evidence="16">Leaf</tissue>
    </source>
</reference>
<evidence type="ECO:0000256" key="13">
    <source>
        <dbReference type="PIRSR" id="PIRSR600823-5"/>
    </source>
</evidence>
<keyword evidence="7 11" id="KW-0106">Calcium</keyword>
<comment type="cofactor">
    <cofactor evidence="11">
        <name>Ca(2+)</name>
        <dbReference type="ChEBI" id="CHEBI:29108"/>
    </cofactor>
    <text evidence="11">Binds 2 calcium ions per subunit.</text>
</comment>